<evidence type="ECO:0000313" key="3">
    <source>
        <dbReference type="Proteomes" id="UP001365846"/>
    </source>
</evidence>
<comment type="caution">
    <text evidence="2">The sequence shown here is derived from an EMBL/GenBank/DDBJ whole genome shotgun (WGS) entry which is preliminary data.</text>
</comment>
<evidence type="ECO:0000256" key="1">
    <source>
        <dbReference type="SAM" id="MobiDB-lite"/>
    </source>
</evidence>
<dbReference type="RefSeq" id="WP_340358411.1">
    <property type="nucleotide sequence ID" value="NZ_JBBKZU010000008.1"/>
</dbReference>
<name>A0ABU8VHM3_9BURK</name>
<protein>
    <recommendedName>
        <fullName evidence="4">Phasin family protein</fullName>
    </recommendedName>
</protein>
<evidence type="ECO:0008006" key="4">
    <source>
        <dbReference type="Google" id="ProtNLM"/>
    </source>
</evidence>
<keyword evidence="3" id="KW-1185">Reference proteome</keyword>
<reference evidence="2 3" key="1">
    <citation type="submission" date="2024-03" db="EMBL/GenBank/DDBJ databases">
        <title>Novel species of the genus Variovorax.</title>
        <authorList>
            <person name="Liu Q."/>
            <person name="Xin Y.-H."/>
        </authorList>
    </citation>
    <scope>NUCLEOTIDE SEQUENCE [LARGE SCALE GENOMIC DNA]</scope>
    <source>
        <strain evidence="2 3">KACC 18899</strain>
    </source>
</reference>
<gene>
    <name evidence="2" type="ORF">WKW77_18910</name>
</gene>
<sequence>MSTQNISSAALHVVGQYNDAGKTLVNAWRAGAHRLLGGAASGYGSFLAKRVDLETERLVALMDRFAETATNGIESITKAAARIEAPLSTSVVNAITRVHQPIASASVKIADTVAAGAKKIESRVAGTAEAASEVETPKARPAARRRPSRSSRALKA</sequence>
<accession>A0ABU8VHM3</accession>
<dbReference type="Proteomes" id="UP001365846">
    <property type="component" value="Unassembled WGS sequence"/>
</dbReference>
<dbReference type="EMBL" id="JBBKZU010000008">
    <property type="protein sequence ID" value="MEJ8813164.1"/>
    <property type="molecule type" value="Genomic_DNA"/>
</dbReference>
<evidence type="ECO:0000313" key="2">
    <source>
        <dbReference type="EMBL" id="MEJ8813164.1"/>
    </source>
</evidence>
<organism evidence="2 3">
    <name type="scientific">Variovorax ureilyticus</name>
    <dbReference type="NCBI Taxonomy" id="1836198"/>
    <lineage>
        <taxon>Bacteria</taxon>
        <taxon>Pseudomonadati</taxon>
        <taxon>Pseudomonadota</taxon>
        <taxon>Betaproteobacteria</taxon>
        <taxon>Burkholderiales</taxon>
        <taxon>Comamonadaceae</taxon>
        <taxon>Variovorax</taxon>
    </lineage>
</organism>
<feature type="compositionally biased region" description="Basic residues" evidence="1">
    <location>
        <begin position="141"/>
        <end position="156"/>
    </location>
</feature>
<proteinExistence type="predicted"/>
<feature type="region of interest" description="Disordered" evidence="1">
    <location>
        <begin position="125"/>
        <end position="156"/>
    </location>
</feature>